<dbReference type="PROSITE" id="PS51197">
    <property type="entry name" value="HTH_RRF2_2"/>
    <property type="match status" value="1"/>
</dbReference>
<dbReference type="AlphaFoldDB" id="A0A2V5JUZ8"/>
<dbReference type="InterPro" id="IPR030489">
    <property type="entry name" value="TR_Rrf2-type_CS"/>
</dbReference>
<dbReference type="PANTHER" id="PTHR33221">
    <property type="entry name" value="WINGED HELIX-TURN-HELIX TRANSCRIPTIONAL REGULATOR, RRF2 FAMILY"/>
    <property type="match status" value="1"/>
</dbReference>
<dbReference type="Proteomes" id="UP000247476">
    <property type="component" value="Unassembled WGS sequence"/>
</dbReference>
<keyword evidence="2" id="KW-1185">Reference proteome</keyword>
<dbReference type="GO" id="GO:0005829">
    <property type="term" value="C:cytosol"/>
    <property type="evidence" value="ECO:0007669"/>
    <property type="project" value="TreeGrafter"/>
</dbReference>
<dbReference type="Pfam" id="PF02082">
    <property type="entry name" value="Rrf2"/>
    <property type="match status" value="1"/>
</dbReference>
<dbReference type="GO" id="GO:0003700">
    <property type="term" value="F:DNA-binding transcription factor activity"/>
    <property type="evidence" value="ECO:0007669"/>
    <property type="project" value="TreeGrafter"/>
</dbReference>
<dbReference type="InterPro" id="IPR036390">
    <property type="entry name" value="WH_DNA-bd_sf"/>
</dbReference>
<protein>
    <submittedName>
        <fullName evidence="1">Transcriptional regulator</fullName>
    </submittedName>
</protein>
<dbReference type="EMBL" id="QJVJ01000018">
    <property type="protein sequence ID" value="PYI50525.1"/>
    <property type="molecule type" value="Genomic_DNA"/>
</dbReference>
<dbReference type="RefSeq" id="WP_110843540.1">
    <property type="nucleotide sequence ID" value="NZ_QJVJ01000018.1"/>
</dbReference>
<evidence type="ECO:0000313" key="1">
    <source>
        <dbReference type="EMBL" id="PYI50525.1"/>
    </source>
</evidence>
<name>A0A2V5JUZ8_9BACL</name>
<organism evidence="1 2">
    <name type="scientific">Paenibacillus flagellatus</name>
    <dbReference type="NCBI Taxonomy" id="2211139"/>
    <lineage>
        <taxon>Bacteria</taxon>
        <taxon>Bacillati</taxon>
        <taxon>Bacillota</taxon>
        <taxon>Bacilli</taxon>
        <taxon>Bacillales</taxon>
        <taxon>Paenibacillaceae</taxon>
        <taxon>Paenibacillus</taxon>
    </lineage>
</organism>
<sequence length="146" mass="16080">MKFSKATNYALHTMLYLVAAPAGKSIGVRPLAEFQNVSPTYLSKILTQLVKAGLIASTPGVHGGYRLAKSKDAISFLDIIQAVEGTASLFECGPGHDAGFHEGCLIRSVMARAEDRMERYLQEQKLIDLVDRVDGHMLEFIRREAQ</sequence>
<gene>
    <name evidence="1" type="ORF">DLM86_28915</name>
</gene>
<dbReference type="InterPro" id="IPR000944">
    <property type="entry name" value="Tscrpt_reg_Rrf2"/>
</dbReference>
<dbReference type="OrthoDB" id="9808360at2"/>
<reference evidence="1 2" key="1">
    <citation type="submission" date="2018-05" db="EMBL/GenBank/DDBJ databases">
        <title>Paenibacillus flagellatus sp. nov., isolated from selenium mineral soil.</title>
        <authorList>
            <person name="Dai X."/>
        </authorList>
    </citation>
    <scope>NUCLEOTIDE SEQUENCE [LARGE SCALE GENOMIC DNA]</scope>
    <source>
        <strain evidence="1 2">DXL2</strain>
    </source>
</reference>
<accession>A0A2V5JUZ8</accession>
<dbReference type="SUPFAM" id="SSF46785">
    <property type="entry name" value="Winged helix' DNA-binding domain"/>
    <property type="match status" value="1"/>
</dbReference>
<comment type="caution">
    <text evidence="1">The sequence shown here is derived from an EMBL/GenBank/DDBJ whole genome shotgun (WGS) entry which is preliminary data.</text>
</comment>
<evidence type="ECO:0000313" key="2">
    <source>
        <dbReference type="Proteomes" id="UP000247476"/>
    </source>
</evidence>
<dbReference type="InterPro" id="IPR036388">
    <property type="entry name" value="WH-like_DNA-bd_sf"/>
</dbReference>
<dbReference type="PANTHER" id="PTHR33221:SF9">
    <property type="entry name" value="RRF2 FAMILY PROTEIN"/>
    <property type="match status" value="1"/>
</dbReference>
<dbReference type="PROSITE" id="PS01332">
    <property type="entry name" value="HTH_RRF2_1"/>
    <property type="match status" value="1"/>
</dbReference>
<proteinExistence type="predicted"/>
<dbReference type="Gene3D" id="1.10.10.10">
    <property type="entry name" value="Winged helix-like DNA-binding domain superfamily/Winged helix DNA-binding domain"/>
    <property type="match status" value="1"/>
</dbReference>
<dbReference type="NCBIfam" id="TIGR00738">
    <property type="entry name" value="rrf2_super"/>
    <property type="match status" value="1"/>
</dbReference>